<evidence type="ECO:0000313" key="3">
    <source>
        <dbReference type="Proteomes" id="UP001494902"/>
    </source>
</evidence>
<dbReference type="PROSITE" id="PS51257">
    <property type="entry name" value="PROKAR_LIPOPROTEIN"/>
    <property type="match status" value="1"/>
</dbReference>
<dbReference type="Pfam" id="PF10969">
    <property type="entry name" value="DUF2771"/>
    <property type="match status" value="1"/>
</dbReference>
<protein>
    <submittedName>
        <fullName evidence="2">DUF2771 family protein</fullName>
    </submittedName>
</protein>
<proteinExistence type="predicted"/>
<keyword evidence="3" id="KW-1185">Reference proteome</keyword>
<comment type="caution">
    <text evidence="2">The sequence shown here is derived from an EMBL/GenBank/DDBJ whole genome shotgun (WGS) entry which is preliminary data.</text>
</comment>
<dbReference type="RefSeq" id="WP_349297460.1">
    <property type="nucleotide sequence ID" value="NZ_JBEDNQ010000003.1"/>
</dbReference>
<dbReference type="InterPro" id="IPR024495">
    <property type="entry name" value="DUF2771"/>
</dbReference>
<accession>A0ABV1K794</accession>
<dbReference type="Proteomes" id="UP001494902">
    <property type="component" value="Unassembled WGS sequence"/>
</dbReference>
<organism evidence="2 3">
    <name type="scientific">Pseudonocardia nematodicida</name>
    <dbReference type="NCBI Taxonomy" id="1206997"/>
    <lineage>
        <taxon>Bacteria</taxon>
        <taxon>Bacillati</taxon>
        <taxon>Actinomycetota</taxon>
        <taxon>Actinomycetes</taxon>
        <taxon>Pseudonocardiales</taxon>
        <taxon>Pseudonocardiaceae</taxon>
        <taxon>Pseudonocardia</taxon>
    </lineage>
</organism>
<reference evidence="2 3" key="1">
    <citation type="submission" date="2024-03" db="EMBL/GenBank/DDBJ databases">
        <title>Draft genome sequence of Pseudonocardia nematodicida JCM 31783.</title>
        <authorList>
            <person name="Butdee W."/>
            <person name="Duangmal K."/>
        </authorList>
    </citation>
    <scope>NUCLEOTIDE SEQUENCE [LARGE SCALE GENOMIC DNA]</scope>
    <source>
        <strain evidence="2 3">JCM 31783</strain>
    </source>
</reference>
<evidence type="ECO:0000313" key="2">
    <source>
        <dbReference type="EMBL" id="MEQ3550366.1"/>
    </source>
</evidence>
<keyword evidence="1" id="KW-0732">Signal</keyword>
<evidence type="ECO:0000256" key="1">
    <source>
        <dbReference type="SAM" id="SignalP"/>
    </source>
</evidence>
<name>A0ABV1K794_9PSEU</name>
<dbReference type="EMBL" id="JBEDNQ010000003">
    <property type="protein sequence ID" value="MEQ3550366.1"/>
    <property type="molecule type" value="Genomic_DNA"/>
</dbReference>
<sequence>MTPRSRRSARASAGLLLAVSAALLTGCGGGSSPNVTFDVAGNALTAAPTQMCDTSMENCTDEPNSRVTADVPPGTPVRIEVPQEVSSAPWQVAYAFTRGDDPTPIEQRSDIAAPDSRTEFTLNLPSAEDRLVTAQVQLFGAAPAIDEETEELQFPVRATWVLVGEQPS</sequence>
<gene>
    <name evidence="2" type="ORF">WIS52_07780</name>
</gene>
<feature type="signal peptide" evidence="1">
    <location>
        <begin position="1"/>
        <end position="24"/>
    </location>
</feature>
<feature type="chain" id="PRO_5045374675" evidence="1">
    <location>
        <begin position="25"/>
        <end position="168"/>
    </location>
</feature>